<keyword evidence="2" id="KW-0805">Transcription regulation</keyword>
<proteinExistence type="inferred from homology"/>
<evidence type="ECO:0000256" key="1">
    <source>
        <dbReference type="ARBA" id="ARBA00009437"/>
    </source>
</evidence>
<dbReference type="PRINTS" id="PR00039">
    <property type="entry name" value="HTHLYSR"/>
</dbReference>
<dbReference type="InterPro" id="IPR036390">
    <property type="entry name" value="WH_DNA-bd_sf"/>
</dbReference>
<dbReference type="Gene3D" id="3.40.190.290">
    <property type="match status" value="1"/>
</dbReference>
<dbReference type="InterPro" id="IPR036388">
    <property type="entry name" value="WH-like_DNA-bd_sf"/>
</dbReference>
<dbReference type="RefSeq" id="WP_153330635.1">
    <property type="nucleotide sequence ID" value="NZ_WIWI01000092.1"/>
</dbReference>
<dbReference type="Proteomes" id="UP000489190">
    <property type="component" value="Unassembled WGS sequence"/>
</dbReference>
<dbReference type="SUPFAM" id="SSF53850">
    <property type="entry name" value="Periplasmic binding protein-like II"/>
    <property type="match status" value="1"/>
</dbReference>
<dbReference type="Gene3D" id="1.10.10.10">
    <property type="entry name" value="Winged helix-like DNA-binding domain superfamily/Winged helix DNA-binding domain"/>
    <property type="match status" value="1"/>
</dbReference>
<dbReference type="EMBL" id="WIWI01000092">
    <property type="protein sequence ID" value="MQT92229.1"/>
    <property type="molecule type" value="Genomic_DNA"/>
</dbReference>
<dbReference type="InterPro" id="IPR005119">
    <property type="entry name" value="LysR_subst-bd"/>
</dbReference>
<dbReference type="GO" id="GO:0043565">
    <property type="term" value="F:sequence-specific DNA binding"/>
    <property type="evidence" value="ECO:0007669"/>
    <property type="project" value="TreeGrafter"/>
</dbReference>
<reference evidence="6 7" key="1">
    <citation type="submission" date="2019-10" db="EMBL/GenBank/DDBJ databases">
        <title>Evaluation of single-gene subtyping targets for Pseudomonas.</title>
        <authorList>
            <person name="Reichler S.J."/>
            <person name="Orsi R.H."/>
            <person name="Wiedmann M."/>
            <person name="Martin N.H."/>
            <person name="Murphy S.I."/>
        </authorList>
    </citation>
    <scope>NUCLEOTIDE SEQUENCE [LARGE SCALE GENOMIC DNA]</scope>
    <source>
        <strain evidence="6 7">FSL R10-3254</strain>
    </source>
</reference>
<gene>
    <name evidence="6" type="ORF">GHO39_24310</name>
</gene>
<sequence length="304" mass="33413">MNLREIEAFRVVMNAGSTSKAASMLGVSQPAVSQAIRKLESNAGFALFHRIRGRLVPTQEAQALMVDVDRLFVGMEAIEHRMKSLRNYGTDRLTVAAHPALGNAFMPRALASFDLPTRNLRVSLKVLSSREVHQEVSSGQCDFGLMADEMPVMGLEHSEFLDVPGVIVMPKGHPLARKTVIDPADLADHDFLALNPEDSSRLRLEDALQAANVALNVRIETPYGHAICELALRGVGVGFVSPISVVDYLDRGLEVRRFGIDVKFSSLLLFRPGMPLGENSKKLISNLRIQLKKDLDMVHSHLGT</sequence>
<dbReference type="SUPFAM" id="SSF46785">
    <property type="entry name" value="Winged helix' DNA-binding domain"/>
    <property type="match status" value="1"/>
</dbReference>
<keyword evidence="4" id="KW-0804">Transcription</keyword>
<keyword evidence="3" id="KW-0238">DNA-binding</keyword>
<dbReference type="GO" id="GO:0010628">
    <property type="term" value="P:positive regulation of gene expression"/>
    <property type="evidence" value="ECO:0007669"/>
    <property type="project" value="TreeGrafter"/>
</dbReference>
<accession>A0A7X1XJG3</accession>
<dbReference type="PANTHER" id="PTHR30427">
    <property type="entry name" value="TRANSCRIPTIONAL ACTIVATOR PROTEIN LYSR"/>
    <property type="match status" value="1"/>
</dbReference>
<dbReference type="AlphaFoldDB" id="A0A7X1XJG3"/>
<comment type="caution">
    <text evidence="6">The sequence shown here is derived from an EMBL/GenBank/DDBJ whole genome shotgun (WGS) entry which is preliminary data.</text>
</comment>
<dbReference type="Pfam" id="PF03466">
    <property type="entry name" value="LysR_substrate"/>
    <property type="match status" value="1"/>
</dbReference>
<evidence type="ECO:0000259" key="5">
    <source>
        <dbReference type="PROSITE" id="PS50931"/>
    </source>
</evidence>
<name>A0A7X1XJG3_9PSED</name>
<organism evidence="6 7">
    <name type="scientific">Pseudomonas helleri</name>
    <dbReference type="NCBI Taxonomy" id="1608996"/>
    <lineage>
        <taxon>Bacteria</taxon>
        <taxon>Pseudomonadati</taxon>
        <taxon>Pseudomonadota</taxon>
        <taxon>Gammaproteobacteria</taxon>
        <taxon>Pseudomonadales</taxon>
        <taxon>Pseudomonadaceae</taxon>
        <taxon>Pseudomonas</taxon>
    </lineage>
</organism>
<evidence type="ECO:0000256" key="2">
    <source>
        <dbReference type="ARBA" id="ARBA00023015"/>
    </source>
</evidence>
<evidence type="ECO:0000313" key="7">
    <source>
        <dbReference type="Proteomes" id="UP000489190"/>
    </source>
</evidence>
<dbReference type="PROSITE" id="PS50931">
    <property type="entry name" value="HTH_LYSR"/>
    <property type="match status" value="1"/>
</dbReference>
<protein>
    <submittedName>
        <fullName evidence="6">LysR family transcriptional regulator</fullName>
    </submittedName>
</protein>
<evidence type="ECO:0000313" key="6">
    <source>
        <dbReference type="EMBL" id="MQT92229.1"/>
    </source>
</evidence>
<dbReference type="GO" id="GO:0003700">
    <property type="term" value="F:DNA-binding transcription factor activity"/>
    <property type="evidence" value="ECO:0007669"/>
    <property type="project" value="InterPro"/>
</dbReference>
<feature type="domain" description="HTH lysR-type" evidence="5">
    <location>
        <begin position="1"/>
        <end position="58"/>
    </location>
</feature>
<dbReference type="InterPro" id="IPR000847">
    <property type="entry name" value="LysR_HTH_N"/>
</dbReference>
<dbReference type="PANTHER" id="PTHR30427:SF1">
    <property type="entry name" value="TRANSCRIPTIONAL ACTIVATOR PROTEIN LYSR"/>
    <property type="match status" value="1"/>
</dbReference>
<comment type="similarity">
    <text evidence="1">Belongs to the LysR transcriptional regulatory family.</text>
</comment>
<evidence type="ECO:0000256" key="4">
    <source>
        <dbReference type="ARBA" id="ARBA00023163"/>
    </source>
</evidence>
<dbReference type="Pfam" id="PF00126">
    <property type="entry name" value="HTH_1"/>
    <property type="match status" value="1"/>
</dbReference>
<evidence type="ECO:0000256" key="3">
    <source>
        <dbReference type="ARBA" id="ARBA00023125"/>
    </source>
</evidence>